<gene>
    <name evidence="1" type="ORF">LP083-1_038</name>
</gene>
<name>A0A059T5J6_9CAUD</name>
<protein>
    <submittedName>
        <fullName evidence="1">DUF3310 domain-containing protein</fullName>
    </submittedName>
</protein>
<dbReference type="Pfam" id="PF11753">
    <property type="entry name" value="DUF3310"/>
    <property type="match status" value="1"/>
</dbReference>
<proteinExistence type="predicted"/>
<evidence type="ECO:0000313" key="1">
    <source>
        <dbReference type="EMBL" id="AHL19003.1"/>
    </source>
</evidence>
<organism evidence="1">
    <name type="scientific">Listeria phage LP-083-1</name>
    <dbReference type="NCBI Taxonomy" id="1458854"/>
    <lineage>
        <taxon>Viruses</taxon>
        <taxon>Duplodnaviria</taxon>
        <taxon>Heunggongvirae</taxon>
        <taxon>Uroviricota</taxon>
        <taxon>Caudoviricetes</taxon>
    </lineage>
</organism>
<dbReference type="EMBL" id="KJ094028">
    <property type="protein sequence ID" value="AHL19003.1"/>
    <property type="molecule type" value="Genomic_DNA"/>
</dbReference>
<sequence>MHSVIQLYTFNDYVGYMMYMHKKGYKWADGVHLIPASHAQWNKHGHETYVREFPKTKEIRWVTSDYVELTPGTTVIPYIEKTDCVGTHYSIKRNLNAEMLTEKESRVIKKEAFDALVKPQHRMGDEISQPTHYTTGGIEPIKFIQSHNMNFEKGNVIKYVTRAGKKEGQNEVKDLKKARQYLDFLIKKLEGEEK</sequence>
<accession>A0A059T5J6</accession>
<dbReference type="InterPro" id="IPR021739">
    <property type="entry name" value="SaV-like"/>
</dbReference>
<reference evidence="1" key="1">
    <citation type="journal article" date="2014" name="Appl. Environ. Microbiol.">
        <title>Comparative genomic and morphological analysis of Listeria phages isolated from farm environments.</title>
        <authorList>
            <person name="Denes T."/>
            <person name="Vongkamjan K."/>
            <person name="Ackermann H.W."/>
            <person name="Moreno Switt A.I."/>
            <person name="Wiedmann M."/>
            <person name="den Bakker H.C."/>
        </authorList>
    </citation>
    <scope>NUCLEOTIDE SEQUENCE</scope>
</reference>